<keyword evidence="3" id="KW-0245">EGF-like domain</keyword>
<feature type="domain" description="EGF-like" evidence="6">
    <location>
        <begin position="900"/>
        <end position="934"/>
    </location>
</feature>
<evidence type="ECO:0000313" key="7">
    <source>
        <dbReference type="EMBL" id="CAB9518968.1"/>
    </source>
</evidence>
<dbReference type="Gene3D" id="2.10.25.10">
    <property type="entry name" value="Laminin"/>
    <property type="match status" value="4"/>
</dbReference>
<keyword evidence="5" id="KW-0812">Transmembrane</keyword>
<dbReference type="SMART" id="SM00181">
    <property type="entry name" value="EGF"/>
    <property type="match status" value="7"/>
</dbReference>
<comment type="caution">
    <text evidence="7">The sequence shown here is derived from an EMBL/GenBank/DDBJ whole genome shotgun (WGS) entry which is preliminary data.</text>
</comment>
<evidence type="ECO:0000256" key="2">
    <source>
        <dbReference type="ARBA" id="ARBA00023157"/>
    </source>
</evidence>
<feature type="compositionally biased region" description="Basic residues" evidence="4">
    <location>
        <begin position="1"/>
        <end position="12"/>
    </location>
</feature>
<feature type="compositionally biased region" description="Basic and acidic residues" evidence="4">
    <location>
        <begin position="28"/>
        <end position="39"/>
    </location>
</feature>
<feature type="transmembrane region" description="Helical" evidence="5">
    <location>
        <begin position="244"/>
        <end position="267"/>
    </location>
</feature>
<dbReference type="OrthoDB" id="47245at2759"/>
<feature type="transmembrane region" description="Helical" evidence="5">
    <location>
        <begin position="331"/>
        <end position="352"/>
    </location>
</feature>
<feature type="domain" description="EGF-like" evidence="6">
    <location>
        <begin position="858"/>
        <end position="892"/>
    </location>
</feature>
<dbReference type="EMBL" id="CAICTM010000976">
    <property type="protein sequence ID" value="CAB9518968.1"/>
    <property type="molecule type" value="Genomic_DNA"/>
</dbReference>
<dbReference type="AlphaFoldDB" id="A0A9N8HQE6"/>
<organism evidence="7 8">
    <name type="scientific">Seminavis robusta</name>
    <dbReference type="NCBI Taxonomy" id="568900"/>
    <lineage>
        <taxon>Eukaryota</taxon>
        <taxon>Sar</taxon>
        <taxon>Stramenopiles</taxon>
        <taxon>Ochrophyta</taxon>
        <taxon>Bacillariophyta</taxon>
        <taxon>Bacillariophyceae</taxon>
        <taxon>Bacillariophycidae</taxon>
        <taxon>Naviculales</taxon>
        <taxon>Naviculaceae</taxon>
        <taxon>Seminavis</taxon>
    </lineage>
</organism>
<feature type="domain" description="EGF-like" evidence="6">
    <location>
        <begin position="814"/>
        <end position="848"/>
    </location>
</feature>
<reference evidence="7" key="1">
    <citation type="submission" date="2020-06" db="EMBL/GenBank/DDBJ databases">
        <authorList>
            <consortium name="Plant Systems Biology data submission"/>
        </authorList>
    </citation>
    <scope>NUCLEOTIDE SEQUENCE</scope>
    <source>
        <strain evidence="7">D6</strain>
    </source>
</reference>
<protein>
    <submittedName>
        <fullName evidence="7">Notch ligand involved in the mediation of Notch signaling By similarity</fullName>
    </submittedName>
</protein>
<dbReference type="InterPro" id="IPR050969">
    <property type="entry name" value="Dev_Signal_Modulators"/>
</dbReference>
<dbReference type="PANTHER" id="PTHR14949:SF56">
    <property type="entry name" value="EGF-LIKE-DOMAIN, MULTIPLE 7"/>
    <property type="match status" value="1"/>
</dbReference>
<dbReference type="PANTHER" id="PTHR14949">
    <property type="entry name" value="EGF-LIKE-DOMAIN, MULTIPLE 7, 8"/>
    <property type="match status" value="1"/>
</dbReference>
<dbReference type="PROSITE" id="PS01186">
    <property type="entry name" value="EGF_2"/>
    <property type="match status" value="3"/>
</dbReference>
<name>A0A9N8HQE6_9STRA</name>
<feature type="disulfide bond" evidence="3">
    <location>
        <begin position="882"/>
        <end position="891"/>
    </location>
</feature>
<evidence type="ECO:0000259" key="6">
    <source>
        <dbReference type="PROSITE" id="PS50026"/>
    </source>
</evidence>
<dbReference type="InterPro" id="IPR000742">
    <property type="entry name" value="EGF"/>
</dbReference>
<feature type="disulfide bond" evidence="3">
    <location>
        <begin position="924"/>
        <end position="933"/>
    </location>
</feature>
<accession>A0A9N8HQE6</accession>
<feature type="domain" description="EGF-like" evidence="6">
    <location>
        <begin position="673"/>
        <end position="707"/>
    </location>
</feature>
<evidence type="ECO:0000256" key="4">
    <source>
        <dbReference type="SAM" id="MobiDB-lite"/>
    </source>
</evidence>
<evidence type="ECO:0000313" key="8">
    <source>
        <dbReference type="Proteomes" id="UP001153069"/>
    </source>
</evidence>
<dbReference type="Proteomes" id="UP001153069">
    <property type="component" value="Unassembled WGS sequence"/>
</dbReference>
<dbReference type="CDD" id="cd00054">
    <property type="entry name" value="EGF_CA"/>
    <property type="match status" value="1"/>
</dbReference>
<evidence type="ECO:0000256" key="1">
    <source>
        <dbReference type="ARBA" id="ARBA00022729"/>
    </source>
</evidence>
<comment type="caution">
    <text evidence="3">Lacks conserved residue(s) required for the propagation of feature annotation.</text>
</comment>
<feature type="disulfide bond" evidence="3">
    <location>
        <begin position="838"/>
        <end position="847"/>
    </location>
</feature>
<feature type="disulfide bond" evidence="3">
    <location>
        <begin position="792"/>
        <end position="801"/>
    </location>
</feature>
<dbReference type="PROSITE" id="PS00022">
    <property type="entry name" value="EGF_1"/>
    <property type="match status" value="6"/>
</dbReference>
<dbReference type="SUPFAM" id="SSF57196">
    <property type="entry name" value="EGF/Laminin"/>
    <property type="match status" value="4"/>
</dbReference>
<feature type="region of interest" description="Disordered" evidence="4">
    <location>
        <begin position="1"/>
        <end position="82"/>
    </location>
</feature>
<feature type="domain" description="EGF-like" evidence="6">
    <location>
        <begin position="767"/>
        <end position="802"/>
    </location>
</feature>
<gene>
    <name evidence="7" type="ORF">SEMRO_978_G227090.1</name>
</gene>
<feature type="compositionally biased region" description="Basic and acidic residues" evidence="4">
    <location>
        <begin position="48"/>
        <end position="61"/>
    </location>
</feature>
<dbReference type="PROSITE" id="PS50026">
    <property type="entry name" value="EGF_3"/>
    <property type="match status" value="5"/>
</dbReference>
<feature type="region of interest" description="Disordered" evidence="4">
    <location>
        <begin position="960"/>
        <end position="1003"/>
    </location>
</feature>
<feature type="compositionally biased region" description="Low complexity" evidence="4">
    <location>
        <begin position="13"/>
        <end position="27"/>
    </location>
</feature>
<evidence type="ECO:0000256" key="3">
    <source>
        <dbReference type="PROSITE-ProRule" id="PRU00076"/>
    </source>
</evidence>
<proteinExistence type="predicted"/>
<feature type="disulfide bond" evidence="3">
    <location>
        <begin position="697"/>
        <end position="706"/>
    </location>
</feature>
<keyword evidence="5" id="KW-0472">Membrane</keyword>
<feature type="transmembrane region" description="Helical" evidence="5">
    <location>
        <begin position="143"/>
        <end position="166"/>
    </location>
</feature>
<sequence length="1003" mass="110509">MPSIASRKKRTMAYKMQQQQKRQAAMEATKKKQAKEEAAAIRPPPSPDLHKDEHPSDHPDPESPAYLNASSEEEIDVSEAPADASKIFRTVSKDSTVDQDPMAYAATSLQQLGSGSEHDSVVLSYNQQALTEDIYALMSTSKLFSGGFFFALSIFLIQMGILSLVLTDLVDMSDEPVQRNGVDNRLNLPADTPLQVSIAQCLGIILIINFAVAEGDLLRGITHLVDGFDPDLLQSAPHAKRVKWHFAGVCQCLVGAFMVMDAFILMMQSVTVIEMCLNFAALSFVQDFDDAAFAMGTMGLLSRKIQADCLKVGHLVVKSENRNKTRHVRRFTVLLLTVALFIPYWIITGWKWSGSFMCDSLYVQFGDAYGPEWPYYSGRFHAMGGKSITERSNGRVVYLEPTGTLQVGYCPSLPAWTVSNRTEVGDDFCSYMIRSEDTNTFDVVDVATDNWYAATTTVGDVPMDWMAVVCADCNEDLCDPSVGQCVNNQCQCHKGFVGLNCEFEVPECTFLGLDMRSKGALPSLPFASLFLRNEFVKLEDDLGLADQFYNHPIYASYDEVGNINTLILFSGRRWIIMGTPQETTADFFWDVFVDNLVANDVLNHPLENLLNTTRTFSSLTPFFFSGPVDFGTKTHQVDPIQTQWVLAVQDESLPLLGYRGDDTFDVTFQFICSHCNDTYAPCMNGGTCNATSTYCDCPESYDGYRCEYSLNCREKPCLNGGTCDEVFNICTDCDPLYYGNLCQFKRVIIDESGNIDFESQAALLGDDFFVCVNGTTCNNGGWCTSNVTACSCLPDFAGDRCEFLRDNSTLELQDGFLCANTTCINDGWCVGNSTECTCPEPFTGTFCEQVFGNSTFEDLFHCFNATCLNGGFCEAPTEPCQCADGYSGDYCESSANLIEGHELCSNSTCLNGGYCRNIVEVCYCPEGLEGNYCEIFAANGTSADVNGTLVDDTVANDTSANTSVARDRDVDVGNGGENPDVDIGNGGDNPDEPLSRFRQYMMP</sequence>
<keyword evidence="8" id="KW-1185">Reference proteome</keyword>
<keyword evidence="1" id="KW-0732">Signal</keyword>
<keyword evidence="5" id="KW-1133">Transmembrane helix</keyword>
<keyword evidence="2 3" id="KW-1015">Disulfide bond</keyword>
<evidence type="ECO:0000256" key="5">
    <source>
        <dbReference type="SAM" id="Phobius"/>
    </source>
</evidence>